<accession>A0A9N9NK08</accession>
<proteinExistence type="predicted"/>
<organism evidence="1 2">
    <name type="scientific">Funneliformis caledonium</name>
    <dbReference type="NCBI Taxonomy" id="1117310"/>
    <lineage>
        <taxon>Eukaryota</taxon>
        <taxon>Fungi</taxon>
        <taxon>Fungi incertae sedis</taxon>
        <taxon>Mucoromycota</taxon>
        <taxon>Glomeromycotina</taxon>
        <taxon>Glomeromycetes</taxon>
        <taxon>Glomerales</taxon>
        <taxon>Glomeraceae</taxon>
        <taxon>Funneliformis</taxon>
    </lineage>
</organism>
<evidence type="ECO:0000313" key="1">
    <source>
        <dbReference type="EMBL" id="CAG8736883.1"/>
    </source>
</evidence>
<dbReference type="AlphaFoldDB" id="A0A9N9NK08"/>
<reference evidence="1" key="1">
    <citation type="submission" date="2021-06" db="EMBL/GenBank/DDBJ databases">
        <authorList>
            <person name="Kallberg Y."/>
            <person name="Tangrot J."/>
            <person name="Rosling A."/>
        </authorList>
    </citation>
    <scope>NUCLEOTIDE SEQUENCE</scope>
    <source>
        <strain evidence="1">UK204</strain>
    </source>
</reference>
<comment type="caution">
    <text evidence="1">The sequence shown here is derived from an EMBL/GenBank/DDBJ whole genome shotgun (WGS) entry which is preliminary data.</text>
</comment>
<gene>
    <name evidence="1" type="ORF">FCALED_LOCUS15361</name>
</gene>
<sequence length="74" mass="8564">DSIEDFIKVNEIELDDNSNGDEADNIQEFNFLVKPKSKEKEAIEEESDEFDIDENIYFSEDKAEEEGELLTSMP</sequence>
<keyword evidence="2" id="KW-1185">Reference proteome</keyword>
<dbReference type="Proteomes" id="UP000789570">
    <property type="component" value="Unassembled WGS sequence"/>
</dbReference>
<feature type="non-terminal residue" evidence="1">
    <location>
        <position position="1"/>
    </location>
</feature>
<name>A0A9N9NK08_9GLOM</name>
<evidence type="ECO:0000313" key="2">
    <source>
        <dbReference type="Proteomes" id="UP000789570"/>
    </source>
</evidence>
<dbReference type="EMBL" id="CAJVPQ010013727">
    <property type="protein sequence ID" value="CAG8736883.1"/>
    <property type="molecule type" value="Genomic_DNA"/>
</dbReference>
<protein>
    <submittedName>
        <fullName evidence="1">12690_t:CDS:1</fullName>
    </submittedName>
</protein>